<feature type="compositionally biased region" description="Basic and acidic residues" evidence="1">
    <location>
        <begin position="2825"/>
        <end position="2842"/>
    </location>
</feature>
<feature type="compositionally biased region" description="Pro residues" evidence="1">
    <location>
        <begin position="222"/>
        <end position="232"/>
    </location>
</feature>
<feature type="compositionally biased region" description="Low complexity" evidence="1">
    <location>
        <begin position="2005"/>
        <end position="2031"/>
    </location>
</feature>
<feature type="region of interest" description="Disordered" evidence="1">
    <location>
        <begin position="2100"/>
        <end position="2144"/>
    </location>
</feature>
<feature type="compositionally biased region" description="Basic and acidic residues" evidence="1">
    <location>
        <begin position="2569"/>
        <end position="2578"/>
    </location>
</feature>
<feature type="compositionally biased region" description="Low complexity" evidence="1">
    <location>
        <begin position="2787"/>
        <end position="2799"/>
    </location>
</feature>
<feature type="compositionally biased region" description="Basic and acidic residues" evidence="1">
    <location>
        <begin position="2757"/>
        <end position="2767"/>
    </location>
</feature>
<accession>A0A1W0WWG2</accession>
<evidence type="ECO:0000313" key="3">
    <source>
        <dbReference type="Proteomes" id="UP000192578"/>
    </source>
</evidence>
<feature type="region of interest" description="Disordered" evidence="1">
    <location>
        <begin position="3257"/>
        <end position="3316"/>
    </location>
</feature>
<feature type="compositionally biased region" description="Basic and acidic residues" evidence="1">
    <location>
        <begin position="2536"/>
        <end position="2550"/>
    </location>
</feature>
<feature type="compositionally biased region" description="Acidic residues" evidence="1">
    <location>
        <begin position="3288"/>
        <end position="3299"/>
    </location>
</feature>
<feature type="compositionally biased region" description="Low complexity" evidence="1">
    <location>
        <begin position="88"/>
        <end position="105"/>
    </location>
</feature>
<feature type="compositionally biased region" description="Low complexity" evidence="1">
    <location>
        <begin position="53"/>
        <end position="73"/>
    </location>
</feature>
<feature type="compositionally biased region" description="Low complexity" evidence="1">
    <location>
        <begin position="335"/>
        <end position="361"/>
    </location>
</feature>
<proteinExistence type="predicted"/>
<feature type="region of interest" description="Disordered" evidence="1">
    <location>
        <begin position="1610"/>
        <end position="1639"/>
    </location>
</feature>
<dbReference type="Proteomes" id="UP000192578">
    <property type="component" value="Unassembled WGS sequence"/>
</dbReference>
<feature type="region of interest" description="Disordered" evidence="1">
    <location>
        <begin position="1878"/>
        <end position="1897"/>
    </location>
</feature>
<feature type="region of interest" description="Disordered" evidence="1">
    <location>
        <begin position="1524"/>
        <end position="1543"/>
    </location>
</feature>
<feature type="compositionally biased region" description="Pro residues" evidence="1">
    <location>
        <begin position="293"/>
        <end position="313"/>
    </location>
</feature>
<feature type="compositionally biased region" description="Gly residues" evidence="1">
    <location>
        <begin position="2861"/>
        <end position="2876"/>
    </location>
</feature>
<feature type="region of interest" description="Disordered" evidence="1">
    <location>
        <begin position="1003"/>
        <end position="1042"/>
    </location>
</feature>
<organism evidence="2 3">
    <name type="scientific">Hypsibius exemplaris</name>
    <name type="common">Freshwater tardigrade</name>
    <dbReference type="NCBI Taxonomy" id="2072580"/>
    <lineage>
        <taxon>Eukaryota</taxon>
        <taxon>Metazoa</taxon>
        <taxon>Ecdysozoa</taxon>
        <taxon>Tardigrada</taxon>
        <taxon>Eutardigrada</taxon>
        <taxon>Parachela</taxon>
        <taxon>Hypsibioidea</taxon>
        <taxon>Hypsibiidae</taxon>
        <taxon>Hypsibius</taxon>
    </lineage>
</organism>
<feature type="region of interest" description="Disordered" evidence="1">
    <location>
        <begin position="1659"/>
        <end position="1689"/>
    </location>
</feature>
<feature type="compositionally biased region" description="Low complexity" evidence="1">
    <location>
        <begin position="2391"/>
        <end position="2406"/>
    </location>
</feature>
<feature type="region of interest" description="Disordered" evidence="1">
    <location>
        <begin position="1717"/>
        <end position="1750"/>
    </location>
</feature>
<feature type="compositionally biased region" description="Basic and acidic residues" evidence="1">
    <location>
        <begin position="1740"/>
        <end position="1750"/>
    </location>
</feature>
<dbReference type="OrthoDB" id="10685394at2759"/>
<feature type="compositionally biased region" description="Polar residues" evidence="1">
    <location>
        <begin position="2918"/>
        <end position="2931"/>
    </location>
</feature>
<feature type="region of interest" description="Disordered" evidence="1">
    <location>
        <begin position="3212"/>
        <end position="3242"/>
    </location>
</feature>
<protein>
    <submittedName>
        <fullName evidence="2">Uncharacterized protein</fullName>
    </submittedName>
</protein>
<feature type="compositionally biased region" description="Pro residues" evidence="1">
    <location>
        <begin position="247"/>
        <end position="259"/>
    </location>
</feature>
<feature type="compositionally biased region" description="Basic and acidic residues" evidence="1">
    <location>
        <begin position="3300"/>
        <end position="3316"/>
    </location>
</feature>
<dbReference type="EMBL" id="MTYJ01000038">
    <property type="protein sequence ID" value="OQV19540.1"/>
    <property type="molecule type" value="Genomic_DNA"/>
</dbReference>
<feature type="region of interest" description="Disordered" evidence="1">
    <location>
        <begin position="53"/>
        <end position="131"/>
    </location>
</feature>
<feature type="region of interest" description="Disordered" evidence="1">
    <location>
        <begin position="1309"/>
        <end position="1329"/>
    </location>
</feature>
<feature type="compositionally biased region" description="Basic and acidic residues" evidence="1">
    <location>
        <begin position="403"/>
        <end position="412"/>
    </location>
</feature>
<feature type="compositionally biased region" description="Polar residues" evidence="1">
    <location>
        <begin position="493"/>
        <end position="504"/>
    </location>
</feature>
<feature type="compositionally biased region" description="Low complexity" evidence="1">
    <location>
        <begin position="2131"/>
        <end position="2141"/>
    </location>
</feature>
<feature type="region of interest" description="Disordered" evidence="1">
    <location>
        <begin position="731"/>
        <end position="760"/>
    </location>
</feature>
<feature type="compositionally biased region" description="Basic and acidic residues" evidence="1">
    <location>
        <begin position="3257"/>
        <end position="3269"/>
    </location>
</feature>
<feature type="compositionally biased region" description="Basic and acidic residues" evidence="1">
    <location>
        <begin position="934"/>
        <end position="953"/>
    </location>
</feature>
<feature type="compositionally biased region" description="Basic and acidic residues" evidence="1">
    <location>
        <begin position="2933"/>
        <end position="2949"/>
    </location>
</feature>
<feature type="compositionally biased region" description="Basic and acidic residues" evidence="1">
    <location>
        <begin position="2728"/>
        <end position="2738"/>
    </location>
</feature>
<feature type="compositionally biased region" description="Basic and acidic residues" evidence="1">
    <location>
        <begin position="427"/>
        <end position="436"/>
    </location>
</feature>
<feature type="compositionally biased region" description="Acidic residues" evidence="1">
    <location>
        <begin position="1720"/>
        <end position="1730"/>
    </location>
</feature>
<feature type="compositionally biased region" description="Polar residues" evidence="1">
    <location>
        <begin position="2480"/>
        <end position="2495"/>
    </location>
</feature>
<feature type="compositionally biased region" description="Basic and acidic residues" evidence="1">
    <location>
        <begin position="505"/>
        <end position="523"/>
    </location>
</feature>
<feature type="compositionally biased region" description="Polar residues" evidence="1">
    <location>
        <begin position="2504"/>
        <end position="2521"/>
    </location>
</feature>
<feature type="compositionally biased region" description="Basic and acidic residues" evidence="1">
    <location>
        <begin position="151"/>
        <end position="183"/>
    </location>
</feature>
<feature type="compositionally biased region" description="Acidic residues" evidence="1">
    <location>
        <begin position="380"/>
        <end position="395"/>
    </location>
</feature>
<feature type="region of interest" description="Disordered" evidence="1">
    <location>
        <begin position="2569"/>
        <end position="2612"/>
    </location>
</feature>
<feature type="compositionally biased region" description="Polar residues" evidence="1">
    <location>
        <begin position="779"/>
        <end position="794"/>
    </location>
</feature>
<feature type="region of interest" description="Disordered" evidence="1">
    <location>
        <begin position="2343"/>
        <end position="2555"/>
    </location>
</feature>
<feature type="region of interest" description="Disordered" evidence="1">
    <location>
        <begin position="779"/>
        <end position="816"/>
    </location>
</feature>
<feature type="compositionally biased region" description="Acidic residues" evidence="1">
    <location>
        <begin position="2350"/>
        <end position="2361"/>
    </location>
</feature>
<reference evidence="3" key="1">
    <citation type="submission" date="2017-01" db="EMBL/GenBank/DDBJ databases">
        <title>Comparative genomics of anhydrobiosis in the tardigrade Hypsibius dujardini.</title>
        <authorList>
            <person name="Yoshida Y."/>
            <person name="Koutsovoulos G."/>
            <person name="Laetsch D."/>
            <person name="Stevens L."/>
            <person name="Kumar S."/>
            <person name="Horikawa D."/>
            <person name="Ishino K."/>
            <person name="Komine S."/>
            <person name="Tomita M."/>
            <person name="Blaxter M."/>
            <person name="Arakawa K."/>
        </authorList>
    </citation>
    <scope>NUCLEOTIDE SEQUENCE [LARGE SCALE GENOMIC DNA]</scope>
    <source>
        <strain evidence="3">Z151</strain>
    </source>
</reference>
<feature type="region of interest" description="Disordered" evidence="1">
    <location>
        <begin position="448"/>
        <end position="566"/>
    </location>
</feature>
<feature type="region of interest" description="Disordered" evidence="1">
    <location>
        <begin position="2904"/>
        <end position="2975"/>
    </location>
</feature>
<evidence type="ECO:0000313" key="2">
    <source>
        <dbReference type="EMBL" id="OQV19540.1"/>
    </source>
</evidence>
<sequence>MNPAREIPINLAFITPTADPSPTNTHVASAAAAEKTTTTTLHETVVVVTDKTPTVSAPRTESSVEQSSVTVSEHSVDASSRSSEYLEETVVVTSSETTTTTASSTEENRLKRTFTYRADQPGTPPGSLDIEDEMAQPDLLQISASQIRRLSEVAERQTNEAADEERPMSLKERVQFFEQKSQESKSPSPPTRSSPQSETAKSPQTSESSSPPSSVKAVSPTLPHPTGLPPPRGGTTGRIIPKKERSPSPPSDDGPPAPPARQIFASDDEYTADVRVVRDRSPTPPPRRVRVPSPSPPPRETTPTPPGTPPAPPVRQVFEIPASPPPEPPHRQVFEETVVGHESSTTVSGGTTEVLEETVVVRSDSSEIEGESASSPESDTTNEELTEVENIEEDLPSLATEVEVLRVEREEIVSPTGSDSRTSSPESPREGHVRDVIGKIESLIAATVTKGSRRSSKTTKLEGTHYTMETGRVPAVESTERTSESSTEEASGSGDTPMTASFQATREDSDSIHIESDVSHDFDQLAAALSQERADRERHDSESGHLNDSMMTSVAEEPLPESPSRSPIAHIMTSAEEQSAQEYIATRTMRFSVEEETAPQLETSDIQPHILRPITPSPETTVIVEEHGLMSPTVVRSDSQVENVPIVPLDRDDSRLSGSSSTMSAAFMEESMIRTPSPTPTPPVLSPRGEFLESLSSPRTLASVLERPIFGGGMVFPSAGHAEKRHLYLQEKLDRSRPTTPIPPPVPESPRKGQESAVAQQTVVTKIVTEGHTVLTYAESNTGTDINDASSMQVEASDAGTRTPVETTASDDEFRQTSFDSEALEEDSGATPHSDDTKQHVFHKSISFGAGPVGGVASESLLKSLAHASFDNPITTQESFRQQQFTSRSTHSTSGEVSEEVFSNVPEELELHRKISTSSQIADKFGDTENIPRAVEDEKRRGSHVELSSERSASDLATAPEKFVCTFPPPSTEEQSDGQAAAAATEIEPEKFVCHFPPSETLNQSLVSEESVAGDQRRSSETEESGDEPIVGDLSRFNKPRLNSMSEADAYLVRQIEERERQFEEHIHRDLPPQESPLAQEDEAALTAEQVTGHHVNSSNEGSHESLREVIAHEAASVTESISPADMVEGLEQDVLAHQLLSIQEEITHGFHSSEEAYDLAKRKLSAPYISPGTLEELVEEESATDSARQTPHELHADLHVEEGETAQASEELTEIRDIPATLAVHEEPVTVRDLSAPVSPVVSGLVVETAERRLSADVRSEEPVEEPESVHFTESFETVERHTEEPFHLSSVEHSTEVLHHHVDVQEVSAPSDHEADVTVRDSSPTSSGLVIETAERRLSSDSRFDEPIEEPVALEGASKETLAHTAENLVDRAIRASLTEASADESTEVLDEHVEVREVFTPEPELLEERVIVQEITSPESDKSDNIISVTADDIVDEAIRDSVTATNDDGQASEILEEHVDTREVSSPDSSIHVREISPPADLTISEHVTVQTVGDFGTPEAVSHTAQEVVDTAIRKASTGRVSFEESPEPKPVSYSIDTEGVRTPEGVSQTAEEVVQTALQTASTAHIVSLDESSDHRSESVSSPDSITRTAEEVVTHAIQTASLGRVSFEEASSPEPPRQLSYSEESESVDTPEGITRAAEEVVETAIRNAALTGGSTEVYEDDVTPSDVESEHSEDSEFSRTASEVVDTAINDAIRVRSHSIDEQHKKVTFDVEQPEEEAEVEEPVNRFASPEPDEHTTAERFRPKTPEDLVEEAEAVRPESAMSDEADKLEVNRVVKRHVSFDMRAPVQIEDEREDAVDVTEHQLIEDQIKREEKTYVRDVSVSSEEEISSVAGTDETILEREDSPSLDIGEVENVRRTSYGIAASTLSNANSSELTDRVPSHPSSTPYTRAEATVVDEDIDEFAEAEARRIMAAALESEESDGDSSVVGYRVDQNGSPTMTRMSSEVSEEPSVHDEPAERGTAGFGERTITRVTRTTITRSPAGSLTRESEDHAHGEPSSPVTVETVTVRSTRSSVASSPASPQREFPLKTVGDSSQFRSSEDVDASSVTNRTVVRTEVTTLTSTTLEGEVDDSGEQIVTRITRQTITKHPSTLSVEHPSTLSVETEGGLSDTENDDEVGLMSTTSLSPSTPSGQSVQSVALKTAPEPAVTTYTSVGPEVTYETDDQTVVTKVTMTTTVVSHAVSPLTISEDDHHRHHRGGSPSQAQFNTFIAQTLGETAAPDGDLDGRLDVTRTESRTDDMIVRRETQTFTAEPSAEQEIVTTLTRSTVVMHKTPEAESFAIHQAPTIEEILGDEGVTMTATEDEHGRTELATAPERFVCDFPPPSADAILEPSRTASAVDENDSELEELEARDDSHTPDTLERGRGESAQSYLEERQTQHSSGSFPSSSTSMPEISDAVVAEESLGSASGGRGSEISNISASSGRLTSDSSRPSSANSTESDVTLRSPGSRQESSASEYVSALGSPVASLASSYRTAENRQSGSEYDTAATDFSGFSSTPYQTAGEGSTPGSRHLSAVGSPVGQVSDRDEASGDAERGQEALRTSAEIASLAQDVVKEFGEPKAESGTRRQQSWELIGPEDIINVRSASVTKSSDDSSDDFEHVEFEELTKSQALASTMVESTGVVSEPETEKSFEMDDDAAVAEDAAVEVPAATPSQAQTEPDIEYPTTTSASHVFTETASSVVDPHLHHEASDIFDMNHQVPGRRERTPDPTPELPEEKAWTKADFRPGMGMGSRQYSESEFSEAELRDLARRGSEVSIGEVFQRPKSPEPPGSSSPALAESEPAAAVNIHLLVTPEDEETTFLQPLDDILEEKESSSGESDRFQQRRDVVSSASGSLQEFERLEAETSGGGAGGGGGGNGGGPQKPVPHDTESLSSLTEFERLEQQAAVEEEVAFRSPEAESMTHSESMSSGTASTVVEQGRDEDVQSQHTDRDVMGESLDEPEFLHRLSPRQPDIMTDSLDGRSMTESFSMARPRGEQGISDVLMTDSLESEGMRRVLGSNIMADSLVEEELLGHLQGTGEEIQIPPAETVPESKGATVVVRRYLVTGHPTLQTATFTNLDAMQDFLAENQSQYPEMNLQIYESMEEHTDNETEEHDRAVTTTRIVKRRRSDLKESVETVTFTGTDSSHEMAKFLSRTMPLDYNETETVECETRDETGDVTRMMTRRLSRVDTGNAAAAGGALTGRGSGSGSRLLLRQMSSTSSSIPDIPERSPNTDLPPGDAQASHSTGLAALAAHSIDSLRQDVTESSQHEANTETEILEETVVTTVTTDDPSIEEEGAEEIDLTEHDVKEQQKRMEGSR</sequence>
<feature type="compositionally biased region" description="Polar residues" evidence="1">
    <location>
        <begin position="415"/>
        <end position="426"/>
    </location>
</feature>
<feature type="compositionally biased region" description="Basic and acidic residues" evidence="1">
    <location>
        <begin position="2362"/>
        <end position="2376"/>
    </location>
</feature>
<feature type="compositionally biased region" description="Low complexity" evidence="1">
    <location>
        <begin position="193"/>
        <end position="221"/>
    </location>
</feature>
<feature type="compositionally biased region" description="Polar residues" evidence="1">
    <location>
        <begin position="878"/>
        <end position="896"/>
    </location>
</feature>
<feature type="region of interest" description="Disordered" evidence="1">
    <location>
        <begin position="920"/>
        <end position="953"/>
    </location>
</feature>
<name>A0A1W0WWG2_HYPEX</name>
<feature type="compositionally biased region" description="Basic and acidic residues" evidence="1">
    <location>
        <begin position="532"/>
        <end position="545"/>
    </location>
</feature>
<feature type="region of interest" description="Disordered" evidence="1">
    <location>
        <begin position="878"/>
        <end position="902"/>
    </location>
</feature>
<evidence type="ECO:0000256" key="1">
    <source>
        <dbReference type="SAM" id="MobiDB-lite"/>
    </source>
</evidence>
<feature type="compositionally biased region" description="Polar residues" evidence="1">
    <location>
        <begin position="2425"/>
        <end position="2468"/>
    </location>
</feature>
<feature type="compositionally biased region" description="Low complexity" evidence="1">
    <location>
        <begin position="1979"/>
        <end position="1988"/>
    </location>
</feature>
<feature type="compositionally biased region" description="Polar residues" evidence="1">
    <location>
        <begin position="2100"/>
        <end position="2112"/>
    </location>
</feature>
<feature type="region of interest" description="Disordered" evidence="1">
    <location>
        <begin position="151"/>
        <end position="436"/>
    </location>
</feature>
<comment type="caution">
    <text evidence="2">The sequence shown here is derived from an EMBL/GenBank/DDBJ whole genome shotgun (WGS) entry which is preliminary data.</text>
</comment>
<feature type="region of interest" description="Disordered" evidence="1">
    <location>
        <begin position="1925"/>
        <end position="2053"/>
    </location>
</feature>
<feature type="compositionally biased region" description="Polar residues" evidence="1">
    <location>
        <begin position="1942"/>
        <end position="1954"/>
    </location>
</feature>
<keyword evidence="3" id="KW-1185">Reference proteome</keyword>
<gene>
    <name evidence="2" type="ORF">BV898_06527</name>
</gene>
<feature type="compositionally biased region" description="Basic and acidic residues" evidence="1">
    <location>
        <begin position="1676"/>
        <end position="1685"/>
    </location>
</feature>
<feature type="region of interest" description="Disordered" evidence="1">
    <location>
        <begin position="1573"/>
        <end position="1594"/>
    </location>
</feature>
<feature type="region of interest" description="Disordered" evidence="1">
    <location>
        <begin position="2705"/>
        <end position="2890"/>
    </location>
</feature>